<proteinExistence type="inferred from homology"/>
<dbReference type="FunFam" id="1.25.10.10:FF:000017">
    <property type="entry name" value="26S proteasome non-ATPase regulatory subunit 1"/>
    <property type="match status" value="1"/>
</dbReference>
<evidence type="ECO:0000256" key="6">
    <source>
        <dbReference type="PIRNR" id="PIRNR015947"/>
    </source>
</evidence>
<evidence type="ECO:0000256" key="5">
    <source>
        <dbReference type="ARBA" id="ARBA00022942"/>
    </source>
</evidence>
<sequence length="938" mass="102827">MATAVSSAETLSELEALAYSEDSSKTTQLAALVASKVHFHCNDSHSALTLALKAGDMFDLDERSDYTQTVISAAIDQYIELRKDADINSASDDSNPYKDIVERLVKQSIGNKQSHEKIIGIALESKRLDILESVLAVGDSSVLLPYMQSKCLNFVKSHSFRTEIFKLIYKAQKSAKVSPDSIIQCLVKLDQPKECAKFLLDLIRSQEENDTLVAYQLAFDISDNVPESFTHHVSQSLGELKSDIKQEGAVSSEAISSAIDKLREILSGDISRHLNLHFLSHENNVDIKILENTLKTWGTNNSVSNNAICLENAFMHAGTTDDQFMRNNSQWLQNCSQWVKFSVIASLGLLHRNHTTKALELLQPYLPSDSREERPYEEAGAFFALGLICADHHDESVTKYLNNSLSMINSISASNDQRNVEILYHGLCLGIGTAYIGNNTEVPSDTSSEGSDPTPSTEAEAVAYKLYDVLQTDSAVAGQAAAIGIGLCMIGSADISMVETLIDYAVDTDHEKIIRGIASSIALIMFGLQDEADSIIERLCEKDDPYLRLAGAQTIAMAYCGTGDNNAVRRLLHLAVSDVNDDVRRAAATGLGFLFLQQPEYIPRMVQLLSDSFNPHVRYGAALALGITCAGTGSPEAISILEPMLKDSSDFVRQGVMISLALILIQQNEVVNPKVDQIRKVYSDVISDRYSDNLSKFGAAVSQGIIDMGGRNMTIQLISKWKNLRQNACAGMFLFTQMWSWFPLSHFISLALVPTGVIGVNKSLQPPKLKISCKGKKELFAYPPKIETAKKESRINLTLTQLSTTKAKSRSAKKADSKAKAKNDDLMELDTPTAPASLTARSAYSNEQSGEASGSTKQTKTQSNAFAIDNMTRVLNSQEEYIEWSKNSRYLPVISGRSSGIVVLADTSPNDPESLINTVILTEAPPPEPFEYPFPSDE</sequence>
<accession>A0A9W8A2I5</accession>
<evidence type="ECO:0000313" key="11">
    <source>
        <dbReference type="Proteomes" id="UP001150538"/>
    </source>
</evidence>
<dbReference type="InterPro" id="IPR016024">
    <property type="entry name" value="ARM-type_fold"/>
</dbReference>
<feature type="domain" description="26S proteasome non-ATPase regulatory subunit 1/RPN2 N-terminal" evidence="9">
    <location>
        <begin position="8"/>
        <end position="283"/>
    </location>
</feature>
<dbReference type="GO" id="GO:0034515">
    <property type="term" value="C:proteasome storage granule"/>
    <property type="evidence" value="ECO:0007669"/>
    <property type="project" value="TreeGrafter"/>
</dbReference>
<dbReference type="GO" id="GO:0030234">
    <property type="term" value="F:enzyme regulator activity"/>
    <property type="evidence" value="ECO:0007669"/>
    <property type="project" value="UniProtKB-UniRule"/>
</dbReference>
<evidence type="ECO:0000256" key="4">
    <source>
        <dbReference type="ARBA" id="ARBA00022737"/>
    </source>
</evidence>
<feature type="region of interest" description="Disordered" evidence="7">
    <location>
        <begin position="806"/>
        <end position="830"/>
    </location>
</feature>
<dbReference type="Gene3D" id="1.25.10.10">
    <property type="entry name" value="Leucine-rich Repeat Variant"/>
    <property type="match status" value="1"/>
</dbReference>
<keyword evidence="4" id="KW-0677">Repeat</keyword>
<dbReference type="InterPro" id="IPR040623">
    <property type="entry name" value="RPN2_C"/>
</dbReference>
<dbReference type="InterPro" id="IPR048570">
    <property type="entry name" value="PSMD1_RPN2_N"/>
</dbReference>
<gene>
    <name evidence="10" type="primary">RPN2</name>
    <name evidence="10" type="ORF">H4219_000956</name>
</gene>
<dbReference type="InterPro" id="IPR004155">
    <property type="entry name" value="PBS_lyase_HEAT"/>
</dbReference>
<feature type="compositionally biased region" description="Basic and acidic residues" evidence="7">
    <location>
        <begin position="813"/>
        <end position="825"/>
    </location>
</feature>
<dbReference type="Proteomes" id="UP001150538">
    <property type="component" value="Unassembled WGS sequence"/>
</dbReference>
<comment type="similarity">
    <text evidence="2 6">Belongs to the proteasome subunit S1 family.</text>
</comment>
<dbReference type="PIRSF" id="PIRSF015947">
    <property type="entry name" value="26S_Psome_Rpn2"/>
    <property type="match status" value="1"/>
</dbReference>
<evidence type="ECO:0000256" key="2">
    <source>
        <dbReference type="ARBA" id="ARBA00006308"/>
    </source>
</evidence>
<dbReference type="PANTHER" id="PTHR10943:SF2">
    <property type="entry name" value="26S PROTEASOME NON-ATPASE REGULATORY SUBUNIT 1"/>
    <property type="match status" value="1"/>
</dbReference>
<dbReference type="GO" id="GO:0008540">
    <property type="term" value="C:proteasome regulatory particle, base subcomplex"/>
    <property type="evidence" value="ECO:0007669"/>
    <property type="project" value="UniProtKB-UniRule"/>
</dbReference>
<dbReference type="GO" id="GO:0042176">
    <property type="term" value="P:regulation of protein catabolic process"/>
    <property type="evidence" value="ECO:0007669"/>
    <property type="project" value="UniProtKB-UniRule"/>
</dbReference>
<dbReference type="InterPro" id="IPR016642">
    <property type="entry name" value="26S_Psome_Rpn2"/>
</dbReference>
<evidence type="ECO:0000256" key="7">
    <source>
        <dbReference type="SAM" id="MobiDB-lite"/>
    </source>
</evidence>
<comment type="function">
    <text evidence="1 6">Acts as a regulatory subunit of the 26S proteasome which is involved in the ATP-dependent degradation of ubiquitinated proteins.</text>
</comment>
<dbReference type="SUPFAM" id="SSF48371">
    <property type="entry name" value="ARM repeat"/>
    <property type="match status" value="1"/>
</dbReference>
<dbReference type="GO" id="GO:0043161">
    <property type="term" value="P:proteasome-mediated ubiquitin-dependent protein catabolic process"/>
    <property type="evidence" value="ECO:0007669"/>
    <property type="project" value="TreeGrafter"/>
</dbReference>
<feature type="domain" description="26S proteasome regulatory subunit RPN2 C-terminal" evidence="8">
    <location>
        <begin position="755"/>
        <end position="916"/>
    </location>
</feature>
<dbReference type="OrthoDB" id="261572at2759"/>
<organism evidence="10 11">
    <name type="scientific">Mycoemilia scoparia</name>
    <dbReference type="NCBI Taxonomy" id="417184"/>
    <lineage>
        <taxon>Eukaryota</taxon>
        <taxon>Fungi</taxon>
        <taxon>Fungi incertae sedis</taxon>
        <taxon>Zoopagomycota</taxon>
        <taxon>Kickxellomycotina</taxon>
        <taxon>Kickxellomycetes</taxon>
        <taxon>Kickxellales</taxon>
        <taxon>Kickxellaceae</taxon>
        <taxon>Mycoemilia</taxon>
    </lineage>
</organism>
<evidence type="ECO:0000256" key="3">
    <source>
        <dbReference type="ARBA" id="ARBA00015684"/>
    </source>
</evidence>
<dbReference type="PANTHER" id="PTHR10943">
    <property type="entry name" value="26S PROTEASOME NON-ATPASE REGULATORY SUBUNIT"/>
    <property type="match status" value="1"/>
</dbReference>
<comment type="caution">
    <text evidence="10">The sequence shown here is derived from an EMBL/GenBank/DDBJ whole genome shotgun (WGS) entry which is preliminary data.</text>
</comment>
<evidence type="ECO:0000259" key="8">
    <source>
        <dbReference type="Pfam" id="PF18004"/>
    </source>
</evidence>
<evidence type="ECO:0000256" key="1">
    <source>
        <dbReference type="ARBA" id="ARBA00002187"/>
    </source>
</evidence>
<dbReference type="GO" id="GO:0005634">
    <property type="term" value="C:nucleus"/>
    <property type="evidence" value="ECO:0007669"/>
    <property type="project" value="TreeGrafter"/>
</dbReference>
<dbReference type="EMBL" id="JANBPU010000007">
    <property type="protein sequence ID" value="KAJ1921097.1"/>
    <property type="molecule type" value="Genomic_DNA"/>
</dbReference>
<keyword evidence="11" id="KW-1185">Reference proteome</keyword>
<protein>
    <recommendedName>
        <fullName evidence="3 6">26S proteasome regulatory subunit RPN2</fullName>
    </recommendedName>
</protein>
<dbReference type="Pfam" id="PF13646">
    <property type="entry name" value="HEAT_2"/>
    <property type="match status" value="1"/>
</dbReference>
<reference evidence="10" key="1">
    <citation type="submission" date="2022-07" db="EMBL/GenBank/DDBJ databases">
        <title>Phylogenomic reconstructions and comparative analyses of Kickxellomycotina fungi.</title>
        <authorList>
            <person name="Reynolds N.K."/>
            <person name="Stajich J.E."/>
            <person name="Barry K."/>
            <person name="Grigoriev I.V."/>
            <person name="Crous P."/>
            <person name="Smith M.E."/>
        </authorList>
    </citation>
    <scope>NUCLEOTIDE SEQUENCE</scope>
    <source>
        <strain evidence="10">NBRC 100468</strain>
    </source>
</reference>
<dbReference type="AlphaFoldDB" id="A0A9W8A2I5"/>
<keyword evidence="5 6" id="KW-0647">Proteasome</keyword>
<feature type="region of interest" description="Disordered" evidence="7">
    <location>
        <begin position="842"/>
        <end position="864"/>
    </location>
</feature>
<evidence type="ECO:0000313" key="10">
    <source>
        <dbReference type="EMBL" id="KAJ1921097.1"/>
    </source>
</evidence>
<dbReference type="SMART" id="SM00567">
    <property type="entry name" value="EZ_HEAT"/>
    <property type="match status" value="2"/>
</dbReference>
<dbReference type="Pfam" id="PF18004">
    <property type="entry name" value="RPN2_C"/>
    <property type="match status" value="1"/>
</dbReference>
<dbReference type="InterPro" id="IPR011989">
    <property type="entry name" value="ARM-like"/>
</dbReference>
<evidence type="ECO:0000259" key="9">
    <source>
        <dbReference type="Pfam" id="PF21505"/>
    </source>
</evidence>
<dbReference type="Pfam" id="PF21505">
    <property type="entry name" value="RPN2_N"/>
    <property type="match status" value="1"/>
</dbReference>
<name>A0A9W8A2I5_9FUNG</name>